<name>A0A4Y7PI45_9AGAM</name>
<accession>A0A4Y7PI45</accession>
<dbReference type="OrthoDB" id="3248304at2759"/>
<keyword evidence="1" id="KW-0677">Repeat</keyword>
<dbReference type="VEuPathDB" id="FungiDB:BD410DRAFT_697414"/>
<protein>
    <recommendedName>
        <fullName evidence="2">Nephrocystin 3-like N-terminal domain-containing protein</fullName>
    </recommendedName>
</protein>
<feature type="domain" description="Nephrocystin 3-like N-terminal" evidence="2">
    <location>
        <begin position="27"/>
        <end position="150"/>
    </location>
</feature>
<dbReference type="STRING" id="50990.A0A4Y7PI45"/>
<reference evidence="3 4" key="1">
    <citation type="submission" date="2018-06" db="EMBL/GenBank/DDBJ databases">
        <title>A transcriptomic atlas of mushroom development highlights an independent origin of complex multicellularity.</title>
        <authorList>
            <consortium name="DOE Joint Genome Institute"/>
            <person name="Krizsan K."/>
            <person name="Almasi E."/>
            <person name="Merenyi Z."/>
            <person name="Sahu N."/>
            <person name="Viragh M."/>
            <person name="Koszo T."/>
            <person name="Mondo S."/>
            <person name="Kiss B."/>
            <person name="Balint B."/>
            <person name="Kues U."/>
            <person name="Barry K."/>
            <person name="Hegedus J.C."/>
            <person name="Henrissat B."/>
            <person name="Johnson J."/>
            <person name="Lipzen A."/>
            <person name="Ohm R."/>
            <person name="Nagy I."/>
            <person name="Pangilinan J."/>
            <person name="Yan J."/>
            <person name="Xiong Y."/>
            <person name="Grigoriev I.V."/>
            <person name="Hibbett D.S."/>
            <person name="Nagy L.G."/>
        </authorList>
    </citation>
    <scope>NUCLEOTIDE SEQUENCE [LARGE SCALE GENOMIC DNA]</scope>
    <source>
        <strain evidence="3 4">SZMC22713</strain>
    </source>
</reference>
<dbReference type="Pfam" id="PF24883">
    <property type="entry name" value="NPHP3_N"/>
    <property type="match status" value="1"/>
</dbReference>
<dbReference type="InterPro" id="IPR056884">
    <property type="entry name" value="NPHP3-like_N"/>
</dbReference>
<keyword evidence="4" id="KW-1185">Reference proteome</keyword>
<evidence type="ECO:0000256" key="1">
    <source>
        <dbReference type="ARBA" id="ARBA00022737"/>
    </source>
</evidence>
<evidence type="ECO:0000313" key="4">
    <source>
        <dbReference type="Proteomes" id="UP000294933"/>
    </source>
</evidence>
<dbReference type="Proteomes" id="UP000294933">
    <property type="component" value="Unassembled WGS sequence"/>
</dbReference>
<dbReference type="PANTHER" id="PTHR10039:SF17">
    <property type="entry name" value="FUNGAL STAND N-TERMINAL GOODBYE DOMAIN-CONTAINING PROTEIN-RELATED"/>
    <property type="match status" value="1"/>
</dbReference>
<feature type="non-terminal residue" evidence="3">
    <location>
        <position position="150"/>
    </location>
</feature>
<dbReference type="EMBL" id="ML170300">
    <property type="protein sequence ID" value="TDL14915.1"/>
    <property type="molecule type" value="Genomic_DNA"/>
</dbReference>
<dbReference type="AlphaFoldDB" id="A0A4Y7PI45"/>
<proteinExistence type="predicted"/>
<gene>
    <name evidence="3" type="ORF">BD410DRAFT_697414</name>
</gene>
<dbReference type="Gene3D" id="3.40.50.300">
    <property type="entry name" value="P-loop containing nucleotide triphosphate hydrolases"/>
    <property type="match status" value="1"/>
</dbReference>
<dbReference type="SUPFAM" id="SSF52540">
    <property type="entry name" value="P-loop containing nucleoside triphosphate hydrolases"/>
    <property type="match status" value="1"/>
</dbReference>
<organism evidence="3 4">
    <name type="scientific">Rickenella mellea</name>
    <dbReference type="NCBI Taxonomy" id="50990"/>
    <lineage>
        <taxon>Eukaryota</taxon>
        <taxon>Fungi</taxon>
        <taxon>Dikarya</taxon>
        <taxon>Basidiomycota</taxon>
        <taxon>Agaricomycotina</taxon>
        <taxon>Agaricomycetes</taxon>
        <taxon>Hymenochaetales</taxon>
        <taxon>Rickenellaceae</taxon>
        <taxon>Rickenella</taxon>
    </lineage>
</organism>
<dbReference type="PANTHER" id="PTHR10039">
    <property type="entry name" value="AMELOGENIN"/>
    <property type="match status" value="1"/>
</dbReference>
<evidence type="ECO:0000259" key="2">
    <source>
        <dbReference type="Pfam" id="PF24883"/>
    </source>
</evidence>
<dbReference type="InterPro" id="IPR027417">
    <property type="entry name" value="P-loop_NTPase"/>
</dbReference>
<evidence type="ECO:0000313" key="3">
    <source>
        <dbReference type="EMBL" id="TDL14915.1"/>
    </source>
</evidence>
<sequence>GAAYNSSQRDFRTGCLSGTREYPLAAVHEWVQSPTPPLFWLNGLAGTGKTTIAHSVAEYYDERKQLGASFFFSRDQQDRRDTHQVISTIAYQLGKAYPEVGKQIAAAIKNQNPLHSNSRTQFRQLIVEPLSTLSRQNSQPTVVVIDALDE</sequence>
<feature type="non-terminal residue" evidence="3">
    <location>
        <position position="1"/>
    </location>
</feature>